<evidence type="ECO:0000313" key="3">
    <source>
        <dbReference type="Proteomes" id="UP001249851"/>
    </source>
</evidence>
<keyword evidence="3" id="KW-1185">Reference proteome</keyword>
<dbReference type="EMBL" id="JARQWQ010000057">
    <property type="protein sequence ID" value="KAK2556159.1"/>
    <property type="molecule type" value="Genomic_DNA"/>
</dbReference>
<evidence type="ECO:0000313" key="2">
    <source>
        <dbReference type="EMBL" id="KAK2556159.1"/>
    </source>
</evidence>
<name>A0AAD9UZX4_ACRCE</name>
<comment type="caution">
    <text evidence="2">The sequence shown here is derived from an EMBL/GenBank/DDBJ whole genome shotgun (WGS) entry which is preliminary data.</text>
</comment>
<gene>
    <name evidence="2" type="ORF">P5673_021742</name>
</gene>
<organism evidence="2 3">
    <name type="scientific">Acropora cervicornis</name>
    <name type="common">Staghorn coral</name>
    <dbReference type="NCBI Taxonomy" id="6130"/>
    <lineage>
        <taxon>Eukaryota</taxon>
        <taxon>Metazoa</taxon>
        <taxon>Cnidaria</taxon>
        <taxon>Anthozoa</taxon>
        <taxon>Hexacorallia</taxon>
        <taxon>Scleractinia</taxon>
        <taxon>Astrocoeniina</taxon>
        <taxon>Acroporidae</taxon>
        <taxon>Acropora</taxon>
    </lineage>
</organism>
<dbReference type="Proteomes" id="UP001249851">
    <property type="component" value="Unassembled WGS sequence"/>
</dbReference>
<reference evidence="2" key="1">
    <citation type="journal article" date="2023" name="G3 (Bethesda)">
        <title>Whole genome assembly and annotation of the endangered Caribbean coral Acropora cervicornis.</title>
        <authorList>
            <person name="Selwyn J.D."/>
            <person name="Vollmer S.V."/>
        </authorList>
    </citation>
    <scope>NUCLEOTIDE SEQUENCE</scope>
    <source>
        <strain evidence="2">K2</strain>
    </source>
</reference>
<proteinExistence type="predicted"/>
<feature type="compositionally biased region" description="Acidic residues" evidence="1">
    <location>
        <begin position="85"/>
        <end position="102"/>
    </location>
</feature>
<protein>
    <submittedName>
        <fullName evidence="2">Uncharacterized protein</fullName>
    </submittedName>
</protein>
<dbReference type="AlphaFoldDB" id="A0AAD9UZX4"/>
<reference evidence="2" key="2">
    <citation type="journal article" date="2023" name="Science">
        <title>Genomic signatures of disease resistance in endangered staghorn corals.</title>
        <authorList>
            <person name="Vollmer S.V."/>
            <person name="Selwyn J.D."/>
            <person name="Despard B.A."/>
            <person name="Roesel C.L."/>
        </authorList>
    </citation>
    <scope>NUCLEOTIDE SEQUENCE</scope>
    <source>
        <strain evidence="2">K2</strain>
    </source>
</reference>
<feature type="region of interest" description="Disordered" evidence="1">
    <location>
        <begin position="75"/>
        <end position="102"/>
    </location>
</feature>
<evidence type="ECO:0000256" key="1">
    <source>
        <dbReference type="SAM" id="MobiDB-lite"/>
    </source>
</evidence>
<feature type="compositionally biased region" description="Low complexity" evidence="1">
    <location>
        <begin position="126"/>
        <end position="138"/>
    </location>
</feature>
<sequence length="587" mass="66858">MEKDRHQAKRPRIDKFRKWTQSDVSTCTCPDLSYRHSHCPCETCNGKAVSSSTEFNHWERNNLLVKCHDNSLNYESREESSTSMNDEESGLENLTEDSESIGDQEGILERNFGDVVIDEASEATNAAGSGSSGSPPSADDQNESSGARDNIKEEILACILRGLILAEEMTSSVTDIEKLLKYAKDLLQRGLQLQKMAKFWEEREHWLQHEGPWYPLKEVWDGARFSEVSWFWDPDCAEEIEGCPFDGHRYTVTCNDCCSVNACKGEKAKADPRNIALMGHWDGWYPFHKMVYFYGRAGWEEDDLLLFDNLSKRHMIVVEEELGLDQCVVTAHNLEHTTEDMIRFSSPDNYWCEVHERAVSHYIAMSSNKKNIELTFAKSEARRELLKTSQGISGEILVGKQQNNQFKLSINEKALLIPLFPRAKIENEYFKYSRLWKPSGCNGVMFKTGESVLVADHDNDQEIVVIIGDFICASVDDKFYSLLRGELYSAIEDEEGMPEIYCYNFGKLCADMVIVSCEDGNDYIANISNVQEGHKTAKVFFYVDDHQNPGTGRYVRESHGHGSLHTVAWNCIKGLADGHWEGNVWKQ</sequence>
<accession>A0AAD9UZX4</accession>
<feature type="region of interest" description="Disordered" evidence="1">
    <location>
        <begin position="123"/>
        <end position="147"/>
    </location>
</feature>